<reference evidence="4 5" key="1">
    <citation type="submission" date="2016-10" db="EMBL/GenBank/DDBJ databases">
        <authorList>
            <person name="Varghese N."/>
            <person name="Submissions S."/>
        </authorList>
    </citation>
    <scope>NUCLEOTIDE SEQUENCE [LARGE SCALE GENOMIC DNA]</scope>
    <source>
        <strain evidence="4 5">LMG 22274</strain>
    </source>
</reference>
<gene>
    <name evidence="4" type="ORF">SAMN05216550_10417</name>
</gene>
<dbReference type="Proteomes" id="UP000183529">
    <property type="component" value="Unassembled WGS sequence"/>
</dbReference>
<dbReference type="GO" id="GO:0008270">
    <property type="term" value="F:zinc ion binding"/>
    <property type="evidence" value="ECO:0007669"/>
    <property type="project" value="InterPro"/>
</dbReference>
<evidence type="ECO:0000313" key="4">
    <source>
        <dbReference type="EMBL" id="SEJ32594.1"/>
    </source>
</evidence>
<proteinExistence type="predicted"/>
<dbReference type="CDD" id="cd05286">
    <property type="entry name" value="QOR2"/>
    <property type="match status" value="1"/>
</dbReference>
<dbReference type="PANTHER" id="PTHR48106">
    <property type="entry name" value="QUINONE OXIDOREDUCTASE PIG3-RELATED"/>
    <property type="match status" value="1"/>
</dbReference>
<dbReference type="GO" id="GO:0005829">
    <property type="term" value="C:cytosol"/>
    <property type="evidence" value="ECO:0007669"/>
    <property type="project" value="TreeGrafter"/>
</dbReference>
<dbReference type="GO" id="GO:0003960">
    <property type="term" value="F:quinone reductase (NADPH) activity"/>
    <property type="evidence" value="ECO:0007669"/>
    <property type="project" value="InterPro"/>
</dbReference>
<dbReference type="Gene3D" id="3.90.180.10">
    <property type="entry name" value="Medium-chain alcohol dehydrogenases, catalytic domain"/>
    <property type="match status" value="1"/>
</dbReference>
<dbReference type="NCBIfam" id="NF008024">
    <property type="entry name" value="PRK10754.1"/>
    <property type="match status" value="1"/>
</dbReference>
<dbReference type="InterPro" id="IPR013154">
    <property type="entry name" value="ADH-like_N"/>
</dbReference>
<dbReference type="InterPro" id="IPR002364">
    <property type="entry name" value="Quin_OxRdtase/zeta-crystal_CS"/>
</dbReference>
<dbReference type="PROSITE" id="PS01162">
    <property type="entry name" value="QOR_ZETA_CRYSTAL"/>
    <property type="match status" value="1"/>
</dbReference>
<dbReference type="Gene3D" id="3.40.50.720">
    <property type="entry name" value="NAD(P)-binding Rossmann-like Domain"/>
    <property type="match status" value="1"/>
</dbReference>
<dbReference type="SUPFAM" id="SSF50129">
    <property type="entry name" value="GroES-like"/>
    <property type="match status" value="1"/>
</dbReference>
<evidence type="ECO:0000259" key="3">
    <source>
        <dbReference type="SMART" id="SM00829"/>
    </source>
</evidence>
<dbReference type="InterPro" id="IPR036291">
    <property type="entry name" value="NAD(P)-bd_dom_sf"/>
</dbReference>
<dbReference type="SUPFAM" id="SSF51735">
    <property type="entry name" value="NAD(P)-binding Rossmann-fold domains"/>
    <property type="match status" value="1"/>
</dbReference>
<dbReference type="Pfam" id="PF00107">
    <property type="entry name" value="ADH_zinc_N"/>
    <property type="match status" value="1"/>
</dbReference>
<protein>
    <submittedName>
        <fullName evidence="4">NADPH2:quinone reductase</fullName>
    </submittedName>
</protein>
<dbReference type="Pfam" id="PF08240">
    <property type="entry name" value="ADH_N"/>
    <property type="match status" value="1"/>
</dbReference>
<keyword evidence="2" id="KW-0560">Oxidoreductase</keyword>
<dbReference type="PANTHER" id="PTHR48106:SF13">
    <property type="entry name" value="QUINONE OXIDOREDUCTASE-RELATED"/>
    <property type="match status" value="1"/>
</dbReference>
<dbReference type="EMBL" id="FNZM01000004">
    <property type="protein sequence ID" value="SEJ32594.1"/>
    <property type="molecule type" value="Genomic_DNA"/>
</dbReference>
<dbReference type="AlphaFoldDB" id="A0AAQ1JT03"/>
<dbReference type="RefSeq" id="WP_074982255.1">
    <property type="nucleotide sequence ID" value="NZ_CADFGN010000007.1"/>
</dbReference>
<dbReference type="InterPro" id="IPR020843">
    <property type="entry name" value="ER"/>
</dbReference>
<dbReference type="InterPro" id="IPR013149">
    <property type="entry name" value="ADH-like_C"/>
</dbReference>
<evidence type="ECO:0000256" key="2">
    <source>
        <dbReference type="ARBA" id="ARBA00023002"/>
    </source>
</evidence>
<evidence type="ECO:0000256" key="1">
    <source>
        <dbReference type="ARBA" id="ARBA00022857"/>
    </source>
</evidence>
<dbReference type="GO" id="GO:0070402">
    <property type="term" value="F:NADPH binding"/>
    <property type="evidence" value="ECO:0007669"/>
    <property type="project" value="TreeGrafter"/>
</dbReference>
<evidence type="ECO:0000313" key="5">
    <source>
        <dbReference type="Proteomes" id="UP000183529"/>
    </source>
</evidence>
<comment type="caution">
    <text evidence="4">The sequence shown here is derived from an EMBL/GenBank/DDBJ whole genome shotgun (WGS) entry which is preliminary data.</text>
</comment>
<sequence>MTRRIQVHAAGGPEVMKWEEVELGAPGQGEIRIRHTAVGLNYIDVYHREGSYPLPMPTGLGVEGVGVVEAVGAGVEGFAVGERVVYAGGPPGAYATERLLPAARAAKLPDDISDQLAASVFFKGLTVEYLIRRCHEVKKGDVVLWHAAAGGVGSLASQWLRHIGATVIGTVGTDEKALRAQENGCAHTINYRKEDFVARVKEITGGKLVSAVYDSVGKDTVMGSIDCLRPRGILVSFGTASGPTPPIDLSTLGARGSLYVTRASVAHYTAQRAEFDAGADAVFEMLRAGYLKAESPSTYSLQNVAEAHRDVQAAKTSGSVILLP</sequence>
<name>A0AAQ1JT03_9BURK</name>
<dbReference type="SMART" id="SM00829">
    <property type="entry name" value="PKS_ER"/>
    <property type="match status" value="1"/>
</dbReference>
<dbReference type="GO" id="GO:0035925">
    <property type="term" value="F:mRNA 3'-UTR AU-rich region binding"/>
    <property type="evidence" value="ECO:0007669"/>
    <property type="project" value="TreeGrafter"/>
</dbReference>
<dbReference type="InterPro" id="IPR047618">
    <property type="entry name" value="QOR-like"/>
</dbReference>
<keyword evidence="1" id="KW-0521">NADP</keyword>
<dbReference type="InterPro" id="IPR011032">
    <property type="entry name" value="GroES-like_sf"/>
</dbReference>
<organism evidence="4 5">
    <name type="scientific">Paraburkholderia tropica</name>
    <dbReference type="NCBI Taxonomy" id="92647"/>
    <lineage>
        <taxon>Bacteria</taxon>
        <taxon>Pseudomonadati</taxon>
        <taxon>Pseudomonadota</taxon>
        <taxon>Betaproteobacteria</taxon>
        <taxon>Burkholderiales</taxon>
        <taxon>Burkholderiaceae</taxon>
        <taxon>Paraburkholderia</taxon>
    </lineage>
</organism>
<feature type="domain" description="Enoyl reductase (ER)" evidence="3">
    <location>
        <begin position="11"/>
        <end position="322"/>
    </location>
</feature>
<dbReference type="FunFam" id="3.40.50.720:FF:000053">
    <property type="entry name" value="Quinone oxidoreductase 1"/>
    <property type="match status" value="1"/>
</dbReference>
<accession>A0AAQ1JT03</accession>